<organism evidence="1 2">
    <name type="scientific">Hungatella hathewayi DSM 13479</name>
    <dbReference type="NCBI Taxonomy" id="566550"/>
    <lineage>
        <taxon>Bacteria</taxon>
        <taxon>Bacillati</taxon>
        <taxon>Bacillota</taxon>
        <taxon>Clostridia</taxon>
        <taxon>Lachnospirales</taxon>
        <taxon>Lachnospiraceae</taxon>
        <taxon>Hungatella</taxon>
    </lineage>
</organism>
<sequence>MAEHFKDIQKIQDILHEAQTGLWAIELEEGKEPRMYADKAMLELLGFAGEPSPEECYRGWYERIDPDYYPMVQNGVQRICADERAEVEYLWHHPLWGQIYVRCGGIRDKNFQRGTCLLGYHQNITNTVMLKQEYDTILEKLNENYKGIILCNLQTGEYRIIKATEKLEAFSEGAADFETFFRNYAESEIVWQNCELFMNAVNPENIRRQFQADCSGTGRADSDHTGAEAIYRTKEKRWRRIKVVPLNQYSEEYPWVIAAMEEQDGEIEKWIDEASAQVAVSQIYTLLISVDCEKTE</sequence>
<dbReference type="EMBL" id="ACIO01000596">
    <property type="protein sequence ID" value="EFC96226.1"/>
    <property type="molecule type" value="Genomic_DNA"/>
</dbReference>
<evidence type="ECO:0000313" key="2">
    <source>
        <dbReference type="Proteomes" id="UP000004968"/>
    </source>
</evidence>
<proteinExistence type="predicted"/>
<feature type="non-terminal residue" evidence="1">
    <location>
        <position position="296"/>
    </location>
</feature>
<evidence type="ECO:0000313" key="1">
    <source>
        <dbReference type="EMBL" id="EFC96226.1"/>
    </source>
</evidence>
<comment type="caution">
    <text evidence="1">The sequence shown here is derived from an EMBL/GenBank/DDBJ whole genome shotgun (WGS) entry which is preliminary data.</text>
</comment>
<protein>
    <submittedName>
        <fullName evidence="1">PAS fold protein</fullName>
    </submittedName>
</protein>
<reference evidence="1 2" key="1">
    <citation type="submission" date="2010-01" db="EMBL/GenBank/DDBJ databases">
        <authorList>
            <person name="Weinstock G."/>
            <person name="Sodergren E."/>
            <person name="Clifton S."/>
            <person name="Fulton L."/>
            <person name="Fulton B."/>
            <person name="Courtney L."/>
            <person name="Fronick C."/>
            <person name="Harrison M."/>
            <person name="Strong C."/>
            <person name="Farmer C."/>
            <person name="Delahaunty K."/>
            <person name="Markovic C."/>
            <person name="Hall O."/>
            <person name="Minx P."/>
            <person name="Tomlinson C."/>
            <person name="Mitreva M."/>
            <person name="Nelson J."/>
            <person name="Hou S."/>
            <person name="Wollam A."/>
            <person name="Pepin K.H."/>
            <person name="Johnson M."/>
            <person name="Bhonagiri V."/>
            <person name="Nash W.E."/>
            <person name="Warren W."/>
            <person name="Chinwalla A."/>
            <person name="Mardis E.R."/>
            <person name="Wilson R.K."/>
        </authorList>
    </citation>
    <scope>NUCLEOTIDE SEQUENCE [LARGE SCALE GENOMIC DNA]</scope>
    <source>
        <strain evidence="1 2">DSM 13479</strain>
    </source>
</reference>
<dbReference type="Gene3D" id="3.30.450.20">
    <property type="entry name" value="PAS domain"/>
    <property type="match status" value="1"/>
</dbReference>
<name>D3APN0_9FIRM</name>
<dbReference type="AlphaFoldDB" id="D3APN0"/>
<dbReference type="Proteomes" id="UP000004968">
    <property type="component" value="Unassembled WGS sequence"/>
</dbReference>
<accession>D3APN0</accession>
<dbReference type="HOGENOM" id="CLU_941679_0_0_9"/>
<gene>
    <name evidence="1" type="ORF">CLOSTHATH_05582</name>
</gene>